<feature type="signal peptide" evidence="2">
    <location>
        <begin position="1"/>
        <end position="24"/>
    </location>
</feature>
<evidence type="ECO:0000256" key="2">
    <source>
        <dbReference type="SAM" id="SignalP"/>
    </source>
</evidence>
<reference evidence="3 4" key="1">
    <citation type="submission" date="2016-12" db="EMBL/GenBank/DDBJ databases">
        <title>The genomes of Aspergillus section Nigri reveals drivers in fungal speciation.</title>
        <authorList>
            <consortium name="DOE Joint Genome Institute"/>
            <person name="Vesth T.C."/>
            <person name="Nybo J."/>
            <person name="Theobald S."/>
            <person name="Brandl J."/>
            <person name="Frisvad J.C."/>
            <person name="Nielsen K.F."/>
            <person name="Lyhne E.K."/>
            <person name="Kogle M.E."/>
            <person name="Kuo A."/>
            <person name="Riley R."/>
            <person name="Clum A."/>
            <person name="Nolan M."/>
            <person name="Lipzen A."/>
            <person name="Salamov A."/>
            <person name="Henrissat B."/>
            <person name="Wiebenga A."/>
            <person name="De Vries R.P."/>
            <person name="Grigoriev I.V."/>
            <person name="Mortensen U.H."/>
            <person name="Andersen M.R."/>
            <person name="Baker S.E."/>
        </authorList>
    </citation>
    <scope>NUCLEOTIDE SEQUENCE [LARGE SCALE GENOMIC DNA]</scope>
    <source>
        <strain evidence="3 4">CBS 117.55</strain>
    </source>
</reference>
<keyword evidence="4" id="KW-1185">Reference proteome</keyword>
<organism evidence="3 4">
    <name type="scientific">Aspergillus heteromorphus CBS 117.55</name>
    <dbReference type="NCBI Taxonomy" id="1448321"/>
    <lineage>
        <taxon>Eukaryota</taxon>
        <taxon>Fungi</taxon>
        <taxon>Dikarya</taxon>
        <taxon>Ascomycota</taxon>
        <taxon>Pezizomycotina</taxon>
        <taxon>Eurotiomycetes</taxon>
        <taxon>Eurotiomycetidae</taxon>
        <taxon>Eurotiales</taxon>
        <taxon>Aspergillaceae</taxon>
        <taxon>Aspergillus</taxon>
        <taxon>Aspergillus subgen. Circumdati</taxon>
    </lineage>
</organism>
<dbReference type="VEuPathDB" id="FungiDB:BO70DRAFT_383080"/>
<dbReference type="EMBL" id="MSFL01000044">
    <property type="protein sequence ID" value="PWY66417.1"/>
    <property type="molecule type" value="Genomic_DNA"/>
</dbReference>
<dbReference type="Proteomes" id="UP000247233">
    <property type="component" value="Unassembled WGS sequence"/>
</dbReference>
<feature type="compositionally biased region" description="Acidic residues" evidence="1">
    <location>
        <begin position="224"/>
        <end position="233"/>
    </location>
</feature>
<feature type="compositionally biased region" description="Acidic residues" evidence="1">
    <location>
        <begin position="270"/>
        <end position="285"/>
    </location>
</feature>
<feature type="compositionally biased region" description="Basic and acidic residues" evidence="1">
    <location>
        <begin position="239"/>
        <end position="250"/>
    </location>
</feature>
<feature type="compositionally biased region" description="Acidic residues" evidence="1">
    <location>
        <begin position="202"/>
        <end position="213"/>
    </location>
</feature>
<feature type="compositionally biased region" description="Low complexity" evidence="1">
    <location>
        <begin position="36"/>
        <end position="58"/>
    </location>
</feature>
<comment type="caution">
    <text evidence="3">The sequence shown here is derived from an EMBL/GenBank/DDBJ whole genome shotgun (WGS) entry which is preliminary data.</text>
</comment>
<accession>A0A317V0S1</accession>
<feature type="compositionally biased region" description="Acidic residues" evidence="1">
    <location>
        <begin position="179"/>
        <end position="191"/>
    </location>
</feature>
<sequence length="345" mass="37897">MRSNILSPVFLLTLLSASTTTTTASRTARIYPTYQSSCSPSTSSTTTTSSSTTTTTNPEHTHTTEHKFYKITARTPNHSPYHDIHPGTCQSIPLHHTQAYPPTHISFSTQLLGDDPSDDSSNNAPSRCNVTLHERPGCVDRPLFVSPVHSTTSQECVPRTHGPNSAVDDDGVWAMMECEDDGHDQGSEDESVPSPFGKPHDGDDDDDDDDDDFPTPFSKPHNNDDDDEDEDDSPSFGSHNHDHDDGHDHDQDQDDDESDGDNNNNTTNDDNNDDGDNEDEDDDEDKNIQNTPKTPFPKIPSLFHGSLLNSTSGVNATQGINATTASAWRLAFRRGSRKARGMWMN</sequence>
<proteinExistence type="predicted"/>
<dbReference type="RefSeq" id="XP_025394786.1">
    <property type="nucleotide sequence ID" value="XM_025545566.1"/>
</dbReference>
<evidence type="ECO:0000313" key="3">
    <source>
        <dbReference type="EMBL" id="PWY66417.1"/>
    </source>
</evidence>
<dbReference type="OrthoDB" id="4503765at2759"/>
<feature type="compositionally biased region" description="Acidic residues" evidence="1">
    <location>
        <begin position="251"/>
        <end position="260"/>
    </location>
</feature>
<evidence type="ECO:0000313" key="4">
    <source>
        <dbReference type="Proteomes" id="UP000247233"/>
    </source>
</evidence>
<keyword evidence="2" id="KW-0732">Signal</keyword>
<gene>
    <name evidence="3" type="ORF">BO70DRAFT_383080</name>
</gene>
<dbReference type="AlphaFoldDB" id="A0A317V0S1"/>
<name>A0A317V0S1_9EURO</name>
<feature type="region of interest" description="Disordered" evidence="1">
    <location>
        <begin position="34"/>
        <end position="66"/>
    </location>
</feature>
<dbReference type="GeneID" id="37067803"/>
<evidence type="ECO:0000256" key="1">
    <source>
        <dbReference type="SAM" id="MobiDB-lite"/>
    </source>
</evidence>
<feature type="chain" id="PRO_5016394234" evidence="2">
    <location>
        <begin position="25"/>
        <end position="345"/>
    </location>
</feature>
<feature type="region of interest" description="Disordered" evidence="1">
    <location>
        <begin position="179"/>
        <end position="302"/>
    </location>
</feature>
<protein>
    <submittedName>
        <fullName evidence="3">Uncharacterized protein</fullName>
    </submittedName>
</protein>
<feature type="region of interest" description="Disordered" evidence="1">
    <location>
        <begin position="106"/>
        <end position="127"/>
    </location>
</feature>